<dbReference type="SMART" id="SM00248">
    <property type="entry name" value="ANK"/>
    <property type="match status" value="14"/>
</dbReference>
<dbReference type="InterPro" id="IPR002110">
    <property type="entry name" value="Ankyrin_rpt"/>
</dbReference>
<dbReference type="OrthoDB" id="194358at2759"/>
<dbReference type="PRINTS" id="PR01415">
    <property type="entry name" value="ANKYRIN"/>
</dbReference>
<dbReference type="Gene3D" id="3.40.50.300">
    <property type="entry name" value="P-loop containing nucleotide triphosphate hydrolases"/>
    <property type="match status" value="1"/>
</dbReference>
<feature type="repeat" description="ANK" evidence="3">
    <location>
        <begin position="1072"/>
        <end position="1101"/>
    </location>
</feature>
<evidence type="ECO:0000313" key="6">
    <source>
        <dbReference type="EMBL" id="GAP88566.1"/>
    </source>
</evidence>
<feature type="repeat" description="ANK" evidence="3">
    <location>
        <begin position="952"/>
        <end position="981"/>
    </location>
</feature>
<evidence type="ECO:0000256" key="2">
    <source>
        <dbReference type="ARBA" id="ARBA00023043"/>
    </source>
</evidence>
<dbReference type="PROSITE" id="PS50297">
    <property type="entry name" value="ANK_REP_REGION"/>
    <property type="match status" value="5"/>
</dbReference>
<dbReference type="Pfam" id="PF00023">
    <property type="entry name" value="Ank"/>
    <property type="match status" value="1"/>
</dbReference>
<dbReference type="OMA" id="DQEGHAD"/>
<evidence type="ECO:0000256" key="4">
    <source>
        <dbReference type="SAM" id="MobiDB-lite"/>
    </source>
</evidence>
<dbReference type="EMBL" id="DF977515">
    <property type="protein sequence ID" value="GAP88566.1"/>
    <property type="molecule type" value="Genomic_DNA"/>
</dbReference>
<dbReference type="InterPro" id="IPR036770">
    <property type="entry name" value="Ankyrin_rpt-contain_sf"/>
</dbReference>
<gene>
    <name evidence="6" type="ORF">SAMD00023353_7000380</name>
</gene>
<keyword evidence="7" id="KW-1185">Reference proteome</keyword>
<sequence>MSERPSPPENPGDMERMAKRPRLAGFPRDNICDDSNPAREGALRYHDPNHPQYQFGGCGIQNAGNFEVHGNVNINNNPGTSVDVGGCKALLDSLRFDQMDIRKFSIKKAHARTCSWFLKTSEYTNWMRRDASDKDYNFLWMKGKPGAGKSTLMKFLLEQLQKQVADRELLISFFFNARGYELEKSTIGLYRSLLLQLLEARPDLQRLLAKAQVGHPWTIEYLEYLFKTALQGLGDTPLTCLIDALDECEEKQIRDMVAFLSDSGDRRNRFRVCFASRHYPHITIPTGVDIILEAQNGHGEDIASYLDNRLIIKNGALAKQIRQDIREKASGVFMWVVLVVDILNKEYDAGRMHLLRARIQSLPENLHDLFLNILTRDNNDVNGLILCIQWVLFAERPLKPKELYFAILSGIDPQNLAVCHSDYISDDPIIKRYILNQSKGLTESTISKDSKDSTIQFIHESVRDFLLKDNGLGKICSDLTENLPGQSHNALRDCCRTYMDMEAIAEPEASSHKEITEKFPFLEYANRGILYHADQAQHHNVCQQSFLRVFPRPKWVKHHNIIEKHKVRRYTSKISLLYILAEAGMPALIRSHPGGQSCFHVEDERYGLPILAAAAKKKREAILAMFDLESEQLTEPSRSNLYDKVQKNAETLFHYRREFKFHKKKDMLHQLIEYGGEGVSLLFFATRECDINVKNQQGETALTLAVKHGFIALLDALILRGADISVINNQKETQLYMAIKLGHTEAVKLLLDNGADITARNNYDNTPLHKASEGRDIEVVKLLLDNGADISAVNCNGNTPLHKASEGRYIEVVKLLLDNGADISAVNYNGNTPLHEASEGRYIEVAKLLLDNGANISALNNDGSTPLHMAGSDEIAKLLIDRGADISALNNDGNTPLHTAWSSGIAKLFIDRGADMSALNNDGNTPLHTARYNAIASLFISHGADISALNSNGNTPLHTARSDDIARILINRGADISALNNNRSTPLHMARSDEIAKLLINRGADISALNNNRNTPLHTAQYNTIANLLISHGADISALNSNGNTPLHTAQSYYIAKLLINHGANISALNNNGNTPLHTAWSSSIAKLLVDHGADISALNNDGNTPLHTARSDDTARILIACGASTIIHDHEEIPQIPAHQEKR</sequence>
<proteinExistence type="predicted"/>
<dbReference type="SUPFAM" id="SSF48403">
    <property type="entry name" value="Ankyrin repeat"/>
    <property type="match status" value="2"/>
</dbReference>
<evidence type="ECO:0000313" key="7">
    <source>
        <dbReference type="Proteomes" id="UP000054516"/>
    </source>
</evidence>
<keyword evidence="2 3" id="KW-0040">ANK repeat</keyword>
<dbReference type="PANTHER" id="PTHR24126:SF68">
    <property type="entry name" value="ANKYRIN REPEAT AND SOCS BOX CONTAINING 18"/>
    <property type="match status" value="1"/>
</dbReference>
<feature type="domain" description="Nephrocystin 3-like N-terminal" evidence="5">
    <location>
        <begin position="113"/>
        <end position="277"/>
    </location>
</feature>
<evidence type="ECO:0000256" key="1">
    <source>
        <dbReference type="ARBA" id="ARBA00022737"/>
    </source>
</evidence>
<feature type="repeat" description="ANK" evidence="3">
    <location>
        <begin position="892"/>
        <end position="921"/>
    </location>
</feature>
<dbReference type="Proteomes" id="UP000054516">
    <property type="component" value="Unassembled WGS sequence"/>
</dbReference>
<evidence type="ECO:0000259" key="5">
    <source>
        <dbReference type="Pfam" id="PF24883"/>
    </source>
</evidence>
<dbReference type="InterPro" id="IPR056884">
    <property type="entry name" value="NPHP3-like_N"/>
</dbReference>
<dbReference type="InterPro" id="IPR027417">
    <property type="entry name" value="P-loop_NTPase"/>
</dbReference>
<dbReference type="PROSITE" id="PS50088">
    <property type="entry name" value="ANK_REPEAT"/>
    <property type="match status" value="9"/>
</dbReference>
<feature type="repeat" description="ANK" evidence="3">
    <location>
        <begin position="862"/>
        <end position="891"/>
    </location>
</feature>
<feature type="repeat" description="ANK" evidence="3">
    <location>
        <begin position="796"/>
        <end position="828"/>
    </location>
</feature>
<feature type="repeat" description="ANK" evidence="3">
    <location>
        <begin position="697"/>
        <end position="729"/>
    </location>
</feature>
<feature type="repeat" description="ANK" evidence="3">
    <location>
        <begin position="829"/>
        <end position="861"/>
    </location>
</feature>
<dbReference type="Gene3D" id="1.25.40.20">
    <property type="entry name" value="Ankyrin repeat-containing domain"/>
    <property type="match status" value="6"/>
</dbReference>
<dbReference type="Pfam" id="PF12796">
    <property type="entry name" value="Ank_2"/>
    <property type="match status" value="5"/>
</dbReference>
<reference evidence="6" key="1">
    <citation type="submission" date="2016-03" db="EMBL/GenBank/DDBJ databases">
        <title>Draft genome sequence of Rosellinia necatrix.</title>
        <authorList>
            <person name="Kanematsu S."/>
        </authorList>
    </citation>
    <scope>NUCLEOTIDE SEQUENCE [LARGE SCALE GENOMIC DNA]</scope>
    <source>
        <strain evidence="6">W97</strain>
    </source>
</reference>
<feature type="compositionally biased region" description="Pro residues" evidence="4">
    <location>
        <begin position="1"/>
        <end position="10"/>
    </location>
</feature>
<feature type="repeat" description="ANK" evidence="3">
    <location>
        <begin position="730"/>
        <end position="762"/>
    </location>
</feature>
<protein>
    <submittedName>
        <fullName evidence="6">Putative NB-ARC and Ankyrin domain</fullName>
    </submittedName>
</protein>
<dbReference type="AlphaFoldDB" id="A0A1W2TK00"/>
<accession>A0A1W2TK00</accession>
<name>A0A1W2TK00_ROSNE</name>
<dbReference type="Pfam" id="PF24883">
    <property type="entry name" value="NPHP3_N"/>
    <property type="match status" value="1"/>
</dbReference>
<evidence type="ECO:0000256" key="3">
    <source>
        <dbReference type="PROSITE-ProRule" id="PRU00023"/>
    </source>
</evidence>
<dbReference type="PANTHER" id="PTHR24126">
    <property type="entry name" value="ANKYRIN REPEAT, PH AND SEC7 DOMAIN CONTAINING PROTEIN SECG-RELATED"/>
    <property type="match status" value="1"/>
</dbReference>
<dbReference type="SUPFAM" id="SSF52540">
    <property type="entry name" value="P-loop containing nucleoside triphosphate hydrolases"/>
    <property type="match status" value="1"/>
</dbReference>
<feature type="repeat" description="ANK" evidence="3">
    <location>
        <begin position="763"/>
        <end position="795"/>
    </location>
</feature>
<feature type="region of interest" description="Disordered" evidence="4">
    <location>
        <begin position="1"/>
        <end position="31"/>
    </location>
</feature>
<organism evidence="6">
    <name type="scientific">Rosellinia necatrix</name>
    <name type="common">White root-rot fungus</name>
    <dbReference type="NCBI Taxonomy" id="77044"/>
    <lineage>
        <taxon>Eukaryota</taxon>
        <taxon>Fungi</taxon>
        <taxon>Dikarya</taxon>
        <taxon>Ascomycota</taxon>
        <taxon>Pezizomycotina</taxon>
        <taxon>Sordariomycetes</taxon>
        <taxon>Xylariomycetidae</taxon>
        <taxon>Xylariales</taxon>
        <taxon>Xylariaceae</taxon>
        <taxon>Rosellinia</taxon>
    </lineage>
</organism>
<keyword evidence="1" id="KW-0677">Repeat</keyword>
<dbReference type="STRING" id="77044.A0A1W2TK00"/>